<dbReference type="SUPFAM" id="SSF56784">
    <property type="entry name" value="HAD-like"/>
    <property type="match status" value="1"/>
</dbReference>
<evidence type="ECO:0000256" key="3">
    <source>
        <dbReference type="ARBA" id="ARBA00006171"/>
    </source>
</evidence>
<dbReference type="RefSeq" id="WP_149504645.1">
    <property type="nucleotide sequence ID" value="NZ_CP035708.1"/>
</dbReference>
<dbReference type="Pfam" id="PF00702">
    <property type="entry name" value="Hydrolase"/>
    <property type="match status" value="1"/>
</dbReference>
<sequence length="243" mass="25160">MTIDALTLDLDGTLVDTAGEIAAAVNLTLAEFGLAPRPPTEIGARIGHGLHALMIGLLQQMQADDPRLVGRLLADRMLPVLDRHYAAIVGSVARPYPGAREALDALAHEGVHLGCVTNKAGAAARRLLERCGLAPRLSLLVAGDTLAQRKPDGAVLRHAAEALGVPVARLAHVGDSRTDVQAARNAGAVAWAVPYGYDGGEPVALARPDALFPGLPALAAHLIALRQAERAGCRGDGHADAGR</sequence>
<dbReference type="GO" id="GO:0005829">
    <property type="term" value="C:cytosol"/>
    <property type="evidence" value="ECO:0007669"/>
    <property type="project" value="TreeGrafter"/>
</dbReference>
<dbReference type="Proteomes" id="UP000323522">
    <property type="component" value="Chromosome"/>
</dbReference>
<name>A0A5C1Q1P4_9BURK</name>
<evidence type="ECO:0000256" key="4">
    <source>
        <dbReference type="ARBA" id="ARBA00013078"/>
    </source>
</evidence>
<comment type="pathway">
    <text evidence="2">Organic acid metabolism; glycolate biosynthesis; glycolate from 2-phosphoglycolate: step 1/1.</text>
</comment>
<dbReference type="InterPro" id="IPR036412">
    <property type="entry name" value="HAD-like_sf"/>
</dbReference>
<reference evidence="5 8" key="2">
    <citation type="submission" date="2024-06" db="EMBL/GenBank/DDBJ databases">
        <title>Genomic Encyclopedia of Type Strains, Phase IV (KMG-IV): sequencing the most valuable type-strain genomes for metagenomic binning, comparative biology and taxonomic classification.</title>
        <authorList>
            <person name="Goeker M."/>
        </authorList>
    </citation>
    <scope>NUCLEOTIDE SEQUENCE [LARGE SCALE GENOMIC DNA]</scope>
    <source>
        <strain evidence="5 8">D-501</strain>
    </source>
</reference>
<comment type="catalytic activity">
    <reaction evidence="1">
        <text>2-phosphoglycolate + H2O = glycolate + phosphate</text>
        <dbReference type="Rhea" id="RHEA:14369"/>
        <dbReference type="ChEBI" id="CHEBI:15377"/>
        <dbReference type="ChEBI" id="CHEBI:29805"/>
        <dbReference type="ChEBI" id="CHEBI:43474"/>
        <dbReference type="ChEBI" id="CHEBI:58033"/>
        <dbReference type="EC" id="3.1.3.18"/>
    </reaction>
</comment>
<gene>
    <name evidence="5" type="ORF">ABIC99_002885</name>
    <name evidence="6" type="ORF">EWH46_15285</name>
</gene>
<evidence type="ECO:0000313" key="6">
    <source>
        <dbReference type="EMBL" id="QEN01993.1"/>
    </source>
</evidence>
<dbReference type="SFLD" id="SFLDS00003">
    <property type="entry name" value="Haloacid_Dehalogenase"/>
    <property type="match status" value="1"/>
</dbReference>
<evidence type="ECO:0000256" key="1">
    <source>
        <dbReference type="ARBA" id="ARBA00000830"/>
    </source>
</evidence>
<dbReference type="InterPro" id="IPR023214">
    <property type="entry name" value="HAD_sf"/>
</dbReference>
<dbReference type="InterPro" id="IPR023198">
    <property type="entry name" value="PGP-like_dom2"/>
</dbReference>
<dbReference type="NCBIfam" id="TIGR01549">
    <property type="entry name" value="HAD-SF-IA-v1"/>
    <property type="match status" value="1"/>
</dbReference>
<dbReference type="AlphaFoldDB" id="A0A5C1Q1P4"/>
<dbReference type="PANTHER" id="PTHR43434:SF1">
    <property type="entry name" value="PHOSPHOGLYCOLATE PHOSPHATASE"/>
    <property type="match status" value="1"/>
</dbReference>
<dbReference type="InterPro" id="IPR006439">
    <property type="entry name" value="HAD-SF_hydro_IA"/>
</dbReference>
<dbReference type="GO" id="GO:0008967">
    <property type="term" value="F:phosphoglycolate phosphatase activity"/>
    <property type="evidence" value="ECO:0007669"/>
    <property type="project" value="UniProtKB-EC"/>
</dbReference>
<proteinExistence type="inferred from homology"/>
<evidence type="ECO:0000313" key="5">
    <source>
        <dbReference type="EMBL" id="MET3605060.1"/>
    </source>
</evidence>
<dbReference type="InterPro" id="IPR050155">
    <property type="entry name" value="HAD-like_hydrolase_sf"/>
</dbReference>
<dbReference type="PANTHER" id="PTHR43434">
    <property type="entry name" value="PHOSPHOGLYCOLATE PHOSPHATASE"/>
    <property type="match status" value="1"/>
</dbReference>
<dbReference type="OrthoDB" id="9807630at2"/>
<dbReference type="EMBL" id="CP035708">
    <property type="protein sequence ID" value="QEN01993.1"/>
    <property type="molecule type" value="Genomic_DNA"/>
</dbReference>
<dbReference type="Gene3D" id="1.10.150.240">
    <property type="entry name" value="Putative phosphatase, domain 2"/>
    <property type="match status" value="1"/>
</dbReference>
<dbReference type="EC" id="3.1.3.18" evidence="4"/>
<keyword evidence="8" id="KW-1185">Reference proteome</keyword>
<evidence type="ECO:0000256" key="2">
    <source>
        <dbReference type="ARBA" id="ARBA00004818"/>
    </source>
</evidence>
<accession>A0A5C1Q1P4</accession>
<keyword evidence="6" id="KW-0378">Hydrolase</keyword>
<dbReference type="NCBIfam" id="TIGR01509">
    <property type="entry name" value="HAD-SF-IA-v3"/>
    <property type="match status" value="1"/>
</dbReference>
<dbReference type="GO" id="GO:0006281">
    <property type="term" value="P:DNA repair"/>
    <property type="evidence" value="ECO:0007669"/>
    <property type="project" value="TreeGrafter"/>
</dbReference>
<reference evidence="6 7" key="1">
    <citation type="submission" date="2019-02" db="EMBL/GenBank/DDBJ databases">
        <title>Complete Genome Sequence and Methylome Analysis of Sphaerotilus natans subsp. sulfidivorans D-507.</title>
        <authorList>
            <person name="Fomenkov A."/>
            <person name="Gridneva E."/>
            <person name="Smolyakov D."/>
            <person name="Dubinina G."/>
            <person name="Vincze T."/>
            <person name="Grabovich M."/>
            <person name="Roberts R.J."/>
        </authorList>
    </citation>
    <scope>NUCLEOTIDE SEQUENCE [LARGE SCALE GENOMIC DNA]</scope>
    <source>
        <strain evidence="6 7">D-507</strain>
    </source>
</reference>
<dbReference type="KEGG" id="snn:EWH46_15285"/>
<dbReference type="Gene3D" id="3.40.50.1000">
    <property type="entry name" value="HAD superfamily/HAD-like"/>
    <property type="match status" value="1"/>
</dbReference>
<dbReference type="EMBL" id="JBEPLS010000012">
    <property type="protein sequence ID" value="MET3605060.1"/>
    <property type="molecule type" value="Genomic_DNA"/>
</dbReference>
<comment type="similarity">
    <text evidence="3">Belongs to the HAD-like hydrolase superfamily. CbbY/CbbZ/Gph/YieH family.</text>
</comment>
<dbReference type="SFLD" id="SFLDG01129">
    <property type="entry name" value="C1.5:_HAD__Beta-PGM__Phosphata"/>
    <property type="match status" value="1"/>
</dbReference>
<dbReference type="Proteomes" id="UP001549111">
    <property type="component" value="Unassembled WGS sequence"/>
</dbReference>
<evidence type="ECO:0000313" key="8">
    <source>
        <dbReference type="Proteomes" id="UP001549111"/>
    </source>
</evidence>
<organism evidence="6 7">
    <name type="scientific">Sphaerotilus sulfidivorans</name>
    <dbReference type="NCBI Taxonomy" id="639200"/>
    <lineage>
        <taxon>Bacteria</taxon>
        <taxon>Pseudomonadati</taxon>
        <taxon>Pseudomonadota</taxon>
        <taxon>Betaproteobacteria</taxon>
        <taxon>Burkholderiales</taxon>
        <taxon>Sphaerotilaceae</taxon>
        <taxon>Sphaerotilus</taxon>
    </lineage>
</organism>
<protein>
    <recommendedName>
        <fullName evidence="4">phosphoglycolate phosphatase</fullName>
        <ecNumber evidence="4">3.1.3.18</ecNumber>
    </recommendedName>
</protein>
<evidence type="ECO:0000313" key="7">
    <source>
        <dbReference type="Proteomes" id="UP000323522"/>
    </source>
</evidence>